<organism evidence="2">
    <name type="scientific">Oryza brachyantha</name>
    <name type="common">malo sina</name>
    <dbReference type="NCBI Taxonomy" id="4533"/>
    <lineage>
        <taxon>Eukaryota</taxon>
        <taxon>Viridiplantae</taxon>
        <taxon>Streptophyta</taxon>
        <taxon>Embryophyta</taxon>
        <taxon>Tracheophyta</taxon>
        <taxon>Spermatophyta</taxon>
        <taxon>Magnoliopsida</taxon>
        <taxon>Liliopsida</taxon>
        <taxon>Poales</taxon>
        <taxon>Poaceae</taxon>
        <taxon>BOP clade</taxon>
        <taxon>Oryzoideae</taxon>
        <taxon>Oryzeae</taxon>
        <taxon>Oryzinae</taxon>
        <taxon>Oryza</taxon>
    </lineage>
</organism>
<evidence type="ECO:0008006" key="4">
    <source>
        <dbReference type="Google" id="ProtNLM"/>
    </source>
</evidence>
<dbReference type="HOGENOM" id="CLU_1374090_0_0_1"/>
<proteinExistence type="predicted"/>
<evidence type="ECO:0000313" key="2">
    <source>
        <dbReference type="EnsemblPlants" id="OB01G28620.1"/>
    </source>
</evidence>
<evidence type="ECO:0000313" key="3">
    <source>
        <dbReference type="Proteomes" id="UP000006038"/>
    </source>
</evidence>
<evidence type="ECO:0000256" key="1">
    <source>
        <dbReference type="SAM" id="MobiDB-lite"/>
    </source>
</evidence>
<dbReference type="eggNOG" id="KOG0017">
    <property type="taxonomic scope" value="Eukaryota"/>
</dbReference>
<dbReference type="Proteomes" id="UP000006038">
    <property type="component" value="Chromosome 1"/>
</dbReference>
<sequence>MCFGPWSAPEGVLGLCRVNGELPGVSALKGAKFNTPGRLKPCYYFSYTFHAMPSGEQDTKTQLAKQEATEPSTPSPQPSPDTASPVSLSTSGAMPQMEFVTPLSESSQPSDEAPRRYRMLSNINGTCELVENFEYSEPCLLANGDLVNFTEAETHECWRRAMIDEVNSIVANKTWNLTYLPQGHRAIGLKWVYKIKKGP</sequence>
<reference evidence="2" key="1">
    <citation type="journal article" date="2013" name="Nat. Commun.">
        <title>Whole-genome sequencing of Oryza brachyantha reveals mechanisms underlying Oryza genome evolution.</title>
        <authorList>
            <person name="Chen J."/>
            <person name="Huang Q."/>
            <person name="Gao D."/>
            <person name="Wang J."/>
            <person name="Lang Y."/>
            <person name="Liu T."/>
            <person name="Li B."/>
            <person name="Bai Z."/>
            <person name="Luis Goicoechea J."/>
            <person name="Liang C."/>
            <person name="Chen C."/>
            <person name="Zhang W."/>
            <person name="Sun S."/>
            <person name="Liao Y."/>
            <person name="Zhang X."/>
            <person name="Yang L."/>
            <person name="Song C."/>
            <person name="Wang M."/>
            <person name="Shi J."/>
            <person name="Liu G."/>
            <person name="Liu J."/>
            <person name="Zhou H."/>
            <person name="Zhou W."/>
            <person name="Yu Q."/>
            <person name="An N."/>
            <person name="Chen Y."/>
            <person name="Cai Q."/>
            <person name="Wang B."/>
            <person name="Liu B."/>
            <person name="Min J."/>
            <person name="Huang Y."/>
            <person name="Wu H."/>
            <person name="Li Z."/>
            <person name="Zhang Y."/>
            <person name="Yin Y."/>
            <person name="Song W."/>
            <person name="Jiang J."/>
            <person name="Jackson S.A."/>
            <person name="Wing R.A."/>
            <person name="Wang J."/>
            <person name="Chen M."/>
        </authorList>
    </citation>
    <scope>NUCLEOTIDE SEQUENCE [LARGE SCALE GENOMIC DNA]</scope>
    <source>
        <strain evidence="2">cv. IRGC 101232</strain>
    </source>
</reference>
<reference evidence="2" key="2">
    <citation type="submission" date="2013-04" db="UniProtKB">
        <authorList>
            <consortium name="EnsemblPlants"/>
        </authorList>
    </citation>
    <scope>IDENTIFICATION</scope>
</reference>
<dbReference type="AlphaFoldDB" id="J3L0V6"/>
<accession>J3L0V6</accession>
<dbReference type="EnsemblPlants" id="OB01G28620.1">
    <property type="protein sequence ID" value="OB01G28620.1"/>
    <property type="gene ID" value="OB01G28620"/>
</dbReference>
<dbReference type="Gramene" id="OB01G28620.1">
    <property type="protein sequence ID" value="OB01G28620.1"/>
    <property type="gene ID" value="OB01G28620"/>
</dbReference>
<protein>
    <recommendedName>
        <fullName evidence="4">Reverse transcriptase Ty1/copia-type domain-containing protein</fullName>
    </recommendedName>
</protein>
<name>J3L0V6_ORYBR</name>
<feature type="region of interest" description="Disordered" evidence="1">
    <location>
        <begin position="56"/>
        <end position="90"/>
    </location>
</feature>
<keyword evidence="3" id="KW-1185">Reference proteome</keyword>